<name>A0A7S1ADB6_NOCSC</name>
<dbReference type="GO" id="GO:0008270">
    <property type="term" value="F:zinc ion binding"/>
    <property type="evidence" value="ECO:0007669"/>
    <property type="project" value="UniProtKB-KW"/>
</dbReference>
<feature type="compositionally biased region" description="Polar residues" evidence="2">
    <location>
        <begin position="52"/>
        <end position="78"/>
    </location>
</feature>
<organism evidence="4">
    <name type="scientific">Noctiluca scintillans</name>
    <name type="common">Sea sparkle</name>
    <name type="synonym">Red tide dinoflagellate</name>
    <dbReference type="NCBI Taxonomy" id="2966"/>
    <lineage>
        <taxon>Eukaryota</taxon>
        <taxon>Sar</taxon>
        <taxon>Alveolata</taxon>
        <taxon>Dinophyceae</taxon>
        <taxon>Noctilucales</taxon>
        <taxon>Noctilucaceae</taxon>
        <taxon>Noctiluca</taxon>
    </lineage>
</organism>
<proteinExistence type="predicted"/>
<feature type="compositionally biased region" description="Basic and acidic residues" evidence="2">
    <location>
        <begin position="170"/>
        <end position="179"/>
    </location>
</feature>
<evidence type="ECO:0000256" key="1">
    <source>
        <dbReference type="PROSITE-ProRule" id="PRU00723"/>
    </source>
</evidence>
<evidence type="ECO:0000259" key="3">
    <source>
        <dbReference type="PROSITE" id="PS50103"/>
    </source>
</evidence>
<feature type="zinc finger region" description="C3H1-type" evidence="1">
    <location>
        <begin position="90"/>
        <end position="113"/>
    </location>
</feature>
<gene>
    <name evidence="4" type="ORF">NSCI0253_LOCUS23934</name>
</gene>
<keyword evidence="1" id="KW-0862">Zinc</keyword>
<feature type="region of interest" description="Disordered" evidence="2">
    <location>
        <begin position="167"/>
        <end position="187"/>
    </location>
</feature>
<keyword evidence="1" id="KW-0863">Zinc-finger</keyword>
<reference evidence="4" key="1">
    <citation type="submission" date="2021-01" db="EMBL/GenBank/DDBJ databases">
        <authorList>
            <person name="Corre E."/>
            <person name="Pelletier E."/>
            <person name="Niang G."/>
            <person name="Scheremetjew M."/>
            <person name="Finn R."/>
            <person name="Kale V."/>
            <person name="Holt S."/>
            <person name="Cochrane G."/>
            <person name="Meng A."/>
            <person name="Brown T."/>
            <person name="Cohen L."/>
        </authorList>
    </citation>
    <scope>NUCLEOTIDE SEQUENCE</scope>
</reference>
<protein>
    <recommendedName>
        <fullName evidence="3">C3H1-type domain-containing protein</fullName>
    </recommendedName>
</protein>
<evidence type="ECO:0000313" key="4">
    <source>
        <dbReference type="EMBL" id="CAD8849584.1"/>
    </source>
</evidence>
<dbReference type="PROSITE" id="PS50103">
    <property type="entry name" value="ZF_C3H1"/>
    <property type="match status" value="1"/>
</dbReference>
<accession>A0A7S1ADB6</accession>
<keyword evidence="1" id="KW-0479">Metal-binding</keyword>
<evidence type="ECO:0000256" key="2">
    <source>
        <dbReference type="SAM" id="MobiDB-lite"/>
    </source>
</evidence>
<feature type="domain" description="C3H1-type" evidence="3">
    <location>
        <begin position="90"/>
        <end position="113"/>
    </location>
</feature>
<feature type="region of interest" description="Disordered" evidence="2">
    <location>
        <begin position="44"/>
        <end position="78"/>
    </location>
</feature>
<dbReference type="AlphaFoldDB" id="A0A7S1ADB6"/>
<dbReference type="InterPro" id="IPR000571">
    <property type="entry name" value="Znf_CCCH"/>
</dbReference>
<feature type="region of interest" description="Disordered" evidence="2">
    <location>
        <begin position="1"/>
        <end position="29"/>
    </location>
</feature>
<sequence length="187" mass="20552">MNVFHHKIWGSADPPHLMSPDNSEQSGAGLTDDLQQHLANNVTYLPDDSSSEQRPPSNYVSGSCTTQSSGTLPESQFQGEAAHDAGTCVPCHFHLTNKGCAKGSSCAFCHLTHARGPTRPCKKKRERCKKTLDMLEAACDPEEFKETAKELSMQSTYLSTVARGKLRQQKIQEEQHESAPPKNLITL</sequence>
<dbReference type="EMBL" id="HBFQ01033965">
    <property type="protein sequence ID" value="CAD8849584.1"/>
    <property type="molecule type" value="Transcribed_RNA"/>
</dbReference>